<reference evidence="1 2" key="1">
    <citation type="journal article" date="2022" name="Mar. Drugs">
        <title>Bioassay-Guided Fractionation Leads to the Detection of Cholic Acid Generated by the Rare Thalassomonas sp.</title>
        <authorList>
            <person name="Pheiffer F."/>
            <person name="Schneider Y.K."/>
            <person name="Hansen E.H."/>
            <person name="Andersen J.H."/>
            <person name="Isaksson J."/>
            <person name="Busche T."/>
            <person name="R C."/>
            <person name="Kalinowski J."/>
            <person name="Zyl L.V."/>
            <person name="Trindade M."/>
        </authorList>
    </citation>
    <scope>NUCLEOTIDE SEQUENCE [LARGE SCALE GENOMIC DNA]</scope>
    <source>
        <strain evidence="1 2">A5K-61T</strain>
    </source>
</reference>
<evidence type="ECO:0000313" key="2">
    <source>
        <dbReference type="Proteomes" id="UP001215231"/>
    </source>
</evidence>
<keyword evidence="2" id="KW-1185">Reference proteome</keyword>
<proteinExistence type="predicted"/>
<evidence type="ECO:0000313" key="1">
    <source>
        <dbReference type="EMBL" id="WDE09855.1"/>
    </source>
</evidence>
<protein>
    <recommendedName>
        <fullName evidence="3">Transposase DDE domain-containing protein</fullName>
    </recommendedName>
</protein>
<dbReference type="EMBL" id="CP059693">
    <property type="protein sequence ID" value="WDE09855.1"/>
    <property type="molecule type" value="Genomic_DNA"/>
</dbReference>
<dbReference type="RefSeq" id="WP_274049854.1">
    <property type="nucleotide sequence ID" value="NZ_CP059693.1"/>
</dbReference>
<accession>A0ABY7V9C3</accession>
<gene>
    <name evidence="1" type="ORF">H3N35_16195</name>
</gene>
<dbReference type="Proteomes" id="UP001215231">
    <property type="component" value="Chromosome"/>
</dbReference>
<sequence length="59" mass="6545">MLDILGFEQEKSLKAGVSNEFVRIYRLKLIHLASANYNIVNAGFLASNPGLLVVTILIR</sequence>
<name>A0ABY7V9C3_9GAMM</name>
<organism evidence="1 2">
    <name type="scientific">Thalassomonas haliotis</name>
    <dbReference type="NCBI Taxonomy" id="485448"/>
    <lineage>
        <taxon>Bacteria</taxon>
        <taxon>Pseudomonadati</taxon>
        <taxon>Pseudomonadota</taxon>
        <taxon>Gammaproteobacteria</taxon>
        <taxon>Alteromonadales</taxon>
        <taxon>Colwelliaceae</taxon>
        <taxon>Thalassomonas</taxon>
    </lineage>
</organism>
<evidence type="ECO:0008006" key="3">
    <source>
        <dbReference type="Google" id="ProtNLM"/>
    </source>
</evidence>